<gene>
    <name evidence="2" type="ORF">LX77_01245</name>
</gene>
<keyword evidence="1" id="KW-1133">Transmembrane helix</keyword>
<evidence type="ECO:0000313" key="2">
    <source>
        <dbReference type="EMBL" id="RAJ25829.1"/>
    </source>
</evidence>
<feature type="transmembrane region" description="Helical" evidence="1">
    <location>
        <begin position="121"/>
        <end position="141"/>
    </location>
</feature>
<protein>
    <recommendedName>
        <fullName evidence="4">50S ribosomal protein L27</fullName>
    </recommendedName>
</protein>
<feature type="transmembrane region" description="Helical" evidence="1">
    <location>
        <begin position="12"/>
        <end position="32"/>
    </location>
</feature>
<feature type="transmembrane region" description="Helical" evidence="1">
    <location>
        <begin position="90"/>
        <end position="109"/>
    </location>
</feature>
<comment type="caution">
    <text evidence="2">The sequence shown here is derived from an EMBL/GenBank/DDBJ whole genome shotgun (WGS) entry which is preliminary data.</text>
</comment>
<dbReference type="RefSeq" id="WP_066434573.1">
    <property type="nucleotide sequence ID" value="NZ_LZRN01000020.1"/>
</dbReference>
<dbReference type="Proteomes" id="UP000248987">
    <property type="component" value="Unassembled WGS sequence"/>
</dbReference>
<reference evidence="2 3" key="1">
    <citation type="submission" date="2018-06" db="EMBL/GenBank/DDBJ databases">
        <title>Genomic Encyclopedia of Archaeal and Bacterial Type Strains, Phase II (KMG-II): from individual species to whole genera.</title>
        <authorList>
            <person name="Goeker M."/>
        </authorList>
    </citation>
    <scope>NUCLEOTIDE SEQUENCE [LARGE SCALE GENOMIC DNA]</scope>
    <source>
        <strain evidence="2 3">DSM 12408</strain>
    </source>
</reference>
<evidence type="ECO:0008006" key="4">
    <source>
        <dbReference type="Google" id="ProtNLM"/>
    </source>
</evidence>
<evidence type="ECO:0000313" key="3">
    <source>
        <dbReference type="Proteomes" id="UP000248987"/>
    </source>
</evidence>
<keyword evidence="1" id="KW-0472">Membrane</keyword>
<name>A0A1A7R3H6_9FLAO</name>
<organism evidence="2 3">
    <name type="scientific">Gelidibacter algens</name>
    <dbReference type="NCBI Taxonomy" id="49280"/>
    <lineage>
        <taxon>Bacteria</taxon>
        <taxon>Pseudomonadati</taxon>
        <taxon>Bacteroidota</taxon>
        <taxon>Flavobacteriia</taxon>
        <taxon>Flavobacteriales</taxon>
        <taxon>Flavobacteriaceae</taxon>
        <taxon>Gelidibacter</taxon>
    </lineage>
</organism>
<dbReference type="EMBL" id="QLLQ01000003">
    <property type="protein sequence ID" value="RAJ25829.1"/>
    <property type="molecule type" value="Genomic_DNA"/>
</dbReference>
<feature type="transmembrane region" description="Helical" evidence="1">
    <location>
        <begin position="44"/>
        <end position="70"/>
    </location>
</feature>
<evidence type="ECO:0000256" key="1">
    <source>
        <dbReference type="SAM" id="Phobius"/>
    </source>
</evidence>
<dbReference type="AlphaFoldDB" id="A0A1A7R3H6"/>
<dbReference type="OrthoDB" id="329514at2"/>
<dbReference type="STRING" id="49280.A9996_10550"/>
<proteinExistence type="predicted"/>
<sequence length="145" mass="16764">MYETVKMLHSYWAYLALLMIVIASLNALFKYFGKKEFHPIDFRISLFTLIVMHIQLLIGIVLFFAADYVSLISEMGMKNVMGNDLLRSNIVEHPLMMIIAIVLITVGYSKHKKKLTSIPKFKMLAIFYTLALISVLVKIPWATWF</sequence>
<keyword evidence="1" id="KW-0812">Transmembrane</keyword>
<keyword evidence="3" id="KW-1185">Reference proteome</keyword>
<accession>A0A1A7R3H6</accession>